<comment type="similarity">
    <text evidence="2">Belongs to the GrpE family.</text>
</comment>
<dbReference type="GO" id="GO:0005759">
    <property type="term" value="C:mitochondrial matrix"/>
    <property type="evidence" value="ECO:0007669"/>
    <property type="project" value="UniProtKB-SubCell"/>
</dbReference>
<dbReference type="InterPro" id="IPR050180">
    <property type="entry name" value="RNR_Ribonuclease"/>
</dbReference>
<dbReference type="Pfam" id="PF23163">
    <property type="entry name" value="CSD_RNase_II"/>
    <property type="match status" value="1"/>
</dbReference>
<feature type="region of interest" description="Disordered" evidence="9">
    <location>
        <begin position="310"/>
        <end position="342"/>
    </location>
</feature>
<keyword evidence="7" id="KW-0496">Mitochondrion</keyword>
<dbReference type="Pfam" id="PF25255">
    <property type="entry name" value="WHD_RNase_II"/>
    <property type="match status" value="1"/>
</dbReference>
<feature type="coiled-coil region" evidence="8">
    <location>
        <begin position="154"/>
        <end position="181"/>
    </location>
</feature>
<evidence type="ECO:0000256" key="3">
    <source>
        <dbReference type="ARBA" id="ARBA00011738"/>
    </source>
</evidence>
<dbReference type="SMART" id="SM00955">
    <property type="entry name" value="RNB"/>
    <property type="match status" value="1"/>
</dbReference>
<dbReference type="NCBIfam" id="NF010738">
    <property type="entry name" value="PRK14140.1"/>
    <property type="match status" value="1"/>
</dbReference>
<feature type="compositionally biased region" description="Acidic residues" evidence="9">
    <location>
        <begin position="101"/>
        <end position="115"/>
    </location>
</feature>
<dbReference type="GO" id="GO:0051087">
    <property type="term" value="F:protein-folding chaperone binding"/>
    <property type="evidence" value="ECO:0007669"/>
    <property type="project" value="InterPro"/>
</dbReference>
<dbReference type="SUPFAM" id="SSF50249">
    <property type="entry name" value="Nucleic acid-binding proteins"/>
    <property type="match status" value="1"/>
</dbReference>
<keyword evidence="12" id="KW-1185">Reference proteome</keyword>
<dbReference type="PROSITE" id="PS01071">
    <property type="entry name" value="GRPE"/>
    <property type="match status" value="1"/>
</dbReference>
<dbReference type="GO" id="GO:0042803">
    <property type="term" value="F:protein homodimerization activity"/>
    <property type="evidence" value="ECO:0007669"/>
    <property type="project" value="InterPro"/>
</dbReference>
<dbReference type="InterPro" id="IPR000740">
    <property type="entry name" value="GrpE"/>
</dbReference>
<comment type="function">
    <text evidence="7">Essential component of the PAM complex, a complex required for the translocation of transit peptide-containing proteins from the inner membrane into the mitochondrial matrix in an ATP-dependent manner.</text>
</comment>
<dbReference type="GO" id="GO:0003723">
    <property type="term" value="F:RNA binding"/>
    <property type="evidence" value="ECO:0007669"/>
    <property type="project" value="InterPro"/>
</dbReference>
<evidence type="ECO:0000256" key="1">
    <source>
        <dbReference type="ARBA" id="ARBA00004496"/>
    </source>
</evidence>
<dbReference type="Gene3D" id="2.30.22.10">
    <property type="entry name" value="Head domain of nucleotide exchange factor GrpE"/>
    <property type="match status" value="1"/>
</dbReference>
<dbReference type="PANTHER" id="PTHR23355">
    <property type="entry name" value="RIBONUCLEASE"/>
    <property type="match status" value="1"/>
</dbReference>
<evidence type="ECO:0000256" key="6">
    <source>
        <dbReference type="ARBA" id="ARBA00023186"/>
    </source>
</evidence>
<dbReference type="GO" id="GO:0000774">
    <property type="term" value="F:adenyl-nucleotide exchange factor activity"/>
    <property type="evidence" value="ECO:0007669"/>
    <property type="project" value="InterPro"/>
</dbReference>
<dbReference type="InterPro" id="IPR001900">
    <property type="entry name" value="RNase_II/R"/>
</dbReference>
<evidence type="ECO:0000313" key="11">
    <source>
        <dbReference type="EMBL" id="KAD3068403.1"/>
    </source>
</evidence>
<evidence type="ECO:0000256" key="7">
    <source>
        <dbReference type="RuleBase" id="RU000640"/>
    </source>
</evidence>
<dbReference type="Pfam" id="PF00773">
    <property type="entry name" value="RNB"/>
    <property type="match status" value="1"/>
</dbReference>
<protein>
    <recommendedName>
        <fullName evidence="7">GrpE protein homolog</fullName>
    </recommendedName>
</protein>
<evidence type="ECO:0000259" key="10">
    <source>
        <dbReference type="SMART" id="SM00955"/>
    </source>
</evidence>
<evidence type="ECO:0000256" key="9">
    <source>
        <dbReference type="SAM" id="MobiDB-lite"/>
    </source>
</evidence>
<keyword evidence="8" id="KW-0175">Coiled coil</keyword>
<evidence type="ECO:0000313" key="12">
    <source>
        <dbReference type="Proteomes" id="UP000326396"/>
    </source>
</evidence>
<dbReference type="PANTHER" id="PTHR23355:SF42">
    <property type="entry name" value="RIBONUCLEASE II, CHLOROPLASTIC_MITOCHONDRIAL"/>
    <property type="match status" value="1"/>
</dbReference>
<comment type="subcellular location">
    <subcellularLocation>
        <location evidence="1">Cytoplasm</location>
    </subcellularLocation>
    <subcellularLocation>
        <location evidence="7">Mitochondrion matrix</location>
    </subcellularLocation>
</comment>
<proteinExistence type="inferred from homology"/>
<dbReference type="GO" id="GO:0006402">
    <property type="term" value="P:mRNA catabolic process"/>
    <property type="evidence" value="ECO:0007669"/>
    <property type="project" value="TreeGrafter"/>
</dbReference>
<dbReference type="CDD" id="cd00446">
    <property type="entry name" value="GrpE"/>
    <property type="match status" value="1"/>
</dbReference>
<evidence type="ECO:0000256" key="2">
    <source>
        <dbReference type="ARBA" id="ARBA00009054"/>
    </source>
</evidence>
<dbReference type="Gene3D" id="3.90.20.20">
    <property type="match status" value="1"/>
</dbReference>
<feature type="domain" description="RNB" evidence="10">
    <location>
        <begin position="711"/>
        <end position="1007"/>
    </location>
</feature>
<keyword evidence="4" id="KW-0963">Cytoplasm</keyword>
<gene>
    <name evidence="11" type="ORF">E3N88_36283</name>
</gene>
<dbReference type="InterPro" id="IPR009012">
    <property type="entry name" value="GrpE_head"/>
</dbReference>
<evidence type="ECO:0000256" key="5">
    <source>
        <dbReference type="ARBA" id="ARBA00023016"/>
    </source>
</evidence>
<dbReference type="SUPFAM" id="SSF51064">
    <property type="entry name" value="Head domain of nucleotide exchange factor GrpE"/>
    <property type="match status" value="1"/>
</dbReference>
<evidence type="ECO:0000256" key="8">
    <source>
        <dbReference type="SAM" id="Coils"/>
    </source>
</evidence>
<dbReference type="InterPro" id="IPR056403">
    <property type="entry name" value="RNase_II_barrel"/>
</dbReference>
<dbReference type="GO" id="GO:0000932">
    <property type="term" value="C:P-body"/>
    <property type="evidence" value="ECO:0007669"/>
    <property type="project" value="TreeGrafter"/>
</dbReference>
<dbReference type="FunFam" id="3.90.20.20:FF:000006">
    <property type="entry name" value="GrpE protein homolog"/>
    <property type="match status" value="1"/>
</dbReference>
<keyword evidence="5" id="KW-0346">Stress response</keyword>
<dbReference type="InterPro" id="IPR056404">
    <property type="entry name" value="HTH_RNase_II"/>
</dbReference>
<dbReference type="Pfam" id="PF23161">
    <property type="entry name" value="HTH_RNase_II"/>
    <property type="match status" value="1"/>
</dbReference>
<comment type="caution">
    <text evidence="11">The sequence shown here is derived from an EMBL/GenBank/DDBJ whole genome shotgun (WGS) entry which is preliminary data.</text>
</comment>
<sequence length="1142" mass="127159">MAVAAATTTTIFRRTPTVNLNPPPIRLNPTSKISCLSLQRSRQPWPTQVPLLSCSSSTTLYNKLSRLSFGFILCSVSSHDETLVTEDEKDVVADESQPQPEDTEGTITDDDDLVEDNGTGLEESPITILAFLQSYKEALADNNESRISEIETYLKSIEDEKLVLERKLATLSDELSSAKDRVLRISADFDNFRKRTERERVSLVANAQGEVVENLLPVLDNFERAKAAIKVETEKEEKLNNSYQSIYKQFVEILGSLGVVPVETTGQPFDPLLHEAIMREESTEFEEGVVIQEFRKGFRIGERLLRPSMVKVSAGPGPENTEPVSPSGSEAQAPGPDSFQEPQDVELKTQNPLQPLLFLCHGGPNSELSFTYPLHLTAVAPAVNRLPAVPPNPSFSPLTLLSFSDLQADAVQSVLTSNKELVDDKLRKQVLQKGLLLEFRKDSERLLLAVAQKPDGRRNWIVSDQNGVATSIKPQQITYIVPGVDNFNTTEISEFNQRAHNNLDPTLLEFAWLELLEANKSVTVEELAEMIFGSVEPVESYCAHLLLSRDEIYFTRLDSKGSCSVYGPRPTVQVEEIKRRLLAKEAADKELEEFVQLLKSAKTMPLRGKPSKCSWKAEDKTWHKIESLEAFAIDACKDEVQKNTAGTILKAMGLAKVADSAVNLLIDIGYFPVHVNLDLMKSNIRTNYPDHILSAAESLLQESHDPDKDDRIDLTHLKVYAIDVDEADELDDALSATKLQDGRIKVWIHVADPASFVKPGSMIDREALQRGTSVFLPTATYPMFPEKLAMQGMSLKQGTNCRAVTVSVILHSDGSIAEYSVNNSIIKPSYMLTYESASELLNLNLEEELELRILAEAASLRLQWRRGQGAIETGSLEPRIKVENPDEPEPSIRLYVEDQTDPAMRLVSEMMILCGEAIATFGSANKIPLPYRGQPQSKIDTSAFNHLPEGPVRSSAIVKLMRAAEMDYRKAIRHGILGIPGYVQFTSPIRRYMDLLAHYQVKAFLKGDVLPFTSGQLEGMAASVNMNARIAKKLFSSSLRYWILEYLKRQPKQRKFRALILKFLKDRNASLLLLEVGFQASAWVSIGSHVGDEVEVRVEEAHPRDDIISLKEVVQLAGGSTDMGKSNSQTPKISGRIPSRIF</sequence>
<organism evidence="11 12">
    <name type="scientific">Mikania micrantha</name>
    <name type="common">bitter vine</name>
    <dbReference type="NCBI Taxonomy" id="192012"/>
    <lineage>
        <taxon>Eukaryota</taxon>
        <taxon>Viridiplantae</taxon>
        <taxon>Streptophyta</taxon>
        <taxon>Embryophyta</taxon>
        <taxon>Tracheophyta</taxon>
        <taxon>Spermatophyta</taxon>
        <taxon>Magnoliopsida</taxon>
        <taxon>eudicotyledons</taxon>
        <taxon>Gunneridae</taxon>
        <taxon>Pentapetalae</taxon>
        <taxon>asterids</taxon>
        <taxon>campanulids</taxon>
        <taxon>Asterales</taxon>
        <taxon>Asteraceae</taxon>
        <taxon>Asteroideae</taxon>
        <taxon>Heliantheae alliance</taxon>
        <taxon>Eupatorieae</taxon>
        <taxon>Mikania</taxon>
    </lineage>
</organism>
<reference evidence="11 12" key="1">
    <citation type="submission" date="2019-05" db="EMBL/GenBank/DDBJ databases">
        <title>Mikania micrantha, genome provides insights into the molecular mechanism of rapid growth.</title>
        <authorList>
            <person name="Liu B."/>
        </authorList>
    </citation>
    <scope>NUCLEOTIDE SEQUENCE [LARGE SCALE GENOMIC DNA]</scope>
    <source>
        <strain evidence="11">NLD-2019</strain>
        <tissue evidence="11">Leaf</tissue>
    </source>
</reference>
<dbReference type="InterPro" id="IPR013805">
    <property type="entry name" value="GrpE_CC"/>
</dbReference>
<dbReference type="AlphaFoldDB" id="A0A5N6M631"/>
<dbReference type="InterPro" id="IPR057324">
    <property type="entry name" value="WH_RNase_II"/>
</dbReference>
<accession>A0A5N6M631</accession>
<dbReference type="PRINTS" id="PR00773">
    <property type="entry name" value="GRPEPROTEIN"/>
</dbReference>
<dbReference type="FunFam" id="2.30.22.10:FF:000001">
    <property type="entry name" value="Protein GrpE"/>
    <property type="match status" value="1"/>
</dbReference>
<dbReference type="HAMAP" id="MF_01151">
    <property type="entry name" value="GrpE"/>
    <property type="match status" value="1"/>
</dbReference>
<name>A0A5N6M631_9ASTR</name>
<dbReference type="SUPFAM" id="SSF58014">
    <property type="entry name" value="Coiled-coil domain of nucleotide exchange factor GrpE"/>
    <property type="match status" value="1"/>
</dbReference>
<dbReference type="OrthoDB" id="2285229at2759"/>
<dbReference type="Pfam" id="PF01025">
    <property type="entry name" value="GrpE"/>
    <property type="match status" value="1"/>
</dbReference>
<comment type="subunit">
    <text evidence="3">Homodimer.</text>
</comment>
<dbReference type="NCBIfam" id="NF010741">
    <property type="entry name" value="PRK14143.1"/>
    <property type="match status" value="1"/>
</dbReference>
<evidence type="ECO:0000256" key="4">
    <source>
        <dbReference type="ARBA" id="ARBA00022490"/>
    </source>
</evidence>
<feature type="region of interest" description="Disordered" evidence="9">
    <location>
        <begin position="85"/>
        <end position="119"/>
    </location>
</feature>
<dbReference type="EMBL" id="SZYD01000017">
    <property type="protein sequence ID" value="KAD3068403.1"/>
    <property type="molecule type" value="Genomic_DNA"/>
</dbReference>
<dbReference type="InterPro" id="IPR012340">
    <property type="entry name" value="NA-bd_OB-fold"/>
</dbReference>
<dbReference type="GO" id="GO:0000175">
    <property type="term" value="F:3'-5'-RNA exonuclease activity"/>
    <property type="evidence" value="ECO:0007669"/>
    <property type="project" value="TreeGrafter"/>
</dbReference>
<dbReference type="Proteomes" id="UP000326396">
    <property type="component" value="Linkage Group LG7"/>
</dbReference>
<dbReference type="GO" id="GO:0006457">
    <property type="term" value="P:protein folding"/>
    <property type="evidence" value="ECO:0007669"/>
    <property type="project" value="InterPro"/>
</dbReference>
<keyword evidence="6 7" id="KW-0143">Chaperone</keyword>